<feature type="compositionally biased region" description="Polar residues" evidence="1">
    <location>
        <begin position="19"/>
        <end position="28"/>
    </location>
</feature>
<reference evidence="2 3" key="1">
    <citation type="journal article" date="2013" name="PLoS Genet.">
        <title>Comparative genome structure, secondary metabolite, and effector coding capacity across Cochliobolus pathogens.</title>
        <authorList>
            <person name="Condon B.J."/>
            <person name="Leng Y."/>
            <person name="Wu D."/>
            <person name="Bushley K.E."/>
            <person name="Ohm R.A."/>
            <person name="Otillar R."/>
            <person name="Martin J."/>
            <person name="Schackwitz W."/>
            <person name="Grimwood J."/>
            <person name="MohdZainudin N."/>
            <person name="Xue C."/>
            <person name="Wang R."/>
            <person name="Manning V.A."/>
            <person name="Dhillon B."/>
            <person name="Tu Z.J."/>
            <person name="Steffenson B.J."/>
            <person name="Salamov A."/>
            <person name="Sun H."/>
            <person name="Lowry S."/>
            <person name="LaButti K."/>
            <person name="Han J."/>
            <person name="Copeland A."/>
            <person name="Lindquist E."/>
            <person name="Barry K."/>
            <person name="Schmutz J."/>
            <person name="Baker S.E."/>
            <person name="Ciuffetti L.M."/>
            <person name="Grigoriev I.V."/>
            <person name="Zhong S."/>
            <person name="Turgeon B.G."/>
        </authorList>
    </citation>
    <scope>NUCLEOTIDE SEQUENCE [LARGE SCALE GENOMIC DNA]</scope>
    <source>
        <strain evidence="2 3">FI3</strain>
    </source>
</reference>
<protein>
    <submittedName>
        <fullName evidence="2">Uncharacterized protein</fullName>
    </submittedName>
</protein>
<proteinExistence type="predicted"/>
<accession>W7EGZ8</accession>
<feature type="region of interest" description="Disordered" evidence="1">
    <location>
        <begin position="1"/>
        <end position="40"/>
    </location>
</feature>
<sequence>TSASSYHHLWQTPSPPSPSATRLNSSTHFAPPRHLHNSPNFIKQNTSCHFFSW</sequence>
<keyword evidence="3" id="KW-1185">Reference proteome</keyword>
<dbReference type="RefSeq" id="XP_014555645.1">
    <property type="nucleotide sequence ID" value="XM_014700159.1"/>
</dbReference>
<organism evidence="2 3">
    <name type="scientific">Bipolaris victoriae (strain FI3)</name>
    <name type="common">Victoria blight of oats agent</name>
    <name type="synonym">Cochliobolus victoriae</name>
    <dbReference type="NCBI Taxonomy" id="930091"/>
    <lineage>
        <taxon>Eukaryota</taxon>
        <taxon>Fungi</taxon>
        <taxon>Dikarya</taxon>
        <taxon>Ascomycota</taxon>
        <taxon>Pezizomycotina</taxon>
        <taxon>Dothideomycetes</taxon>
        <taxon>Pleosporomycetidae</taxon>
        <taxon>Pleosporales</taxon>
        <taxon>Pleosporineae</taxon>
        <taxon>Pleosporaceae</taxon>
        <taxon>Bipolaris</taxon>
    </lineage>
</organism>
<feature type="non-terminal residue" evidence="2">
    <location>
        <position position="1"/>
    </location>
</feature>
<dbReference type="GeneID" id="26248313"/>
<gene>
    <name evidence="2" type="ORF">COCVIDRAFT_102022</name>
</gene>
<evidence type="ECO:0000256" key="1">
    <source>
        <dbReference type="SAM" id="MobiDB-lite"/>
    </source>
</evidence>
<name>W7EGZ8_BIPV3</name>
<dbReference type="HOGENOM" id="CLU_3074118_0_0_1"/>
<dbReference type="AlphaFoldDB" id="W7EGZ8"/>
<dbReference type="Proteomes" id="UP000054337">
    <property type="component" value="Unassembled WGS sequence"/>
</dbReference>
<dbReference type="EMBL" id="KI968744">
    <property type="protein sequence ID" value="EUN26069.1"/>
    <property type="molecule type" value="Genomic_DNA"/>
</dbReference>
<evidence type="ECO:0000313" key="3">
    <source>
        <dbReference type="Proteomes" id="UP000054337"/>
    </source>
</evidence>
<evidence type="ECO:0000313" key="2">
    <source>
        <dbReference type="EMBL" id="EUN26069.1"/>
    </source>
</evidence>